<feature type="region of interest" description="C-terminal hotdog fold" evidence="10">
    <location>
        <begin position="4788"/>
        <end position="4928"/>
    </location>
</feature>
<feature type="region of interest" description="Disordered" evidence="12">
    <location>
        <begin position="1506"/>
        <end position="1528"/>
    </location>
</feature>
<evidence type="ECO:0000256" key="12">
    <source>
        <dbReference type="SAM" id="MobiDB-lite"/>
    </source>
</evidence>
<dbReference type="InterPro" id="IPR020841">
    <property type="entry name" value="PKS_Beta-ketoAc_synthase_dom"/>
</dbReference>
<feature type="domain" description="Ketosynthase family 3 (KS3)" evidence="15">
    <location>
        <begin position="916"/>
        <end position="1335"/>
    </location>
</feature>
<dbReference type="InterPro" id="IPR006162">
    <property type="entry name" value="Ppantetheine_attach_site"/>
</dbReference>
<dbReference type="InterPro" id="IPR057326">
    <property type="entry name" value="KR_dom"/>
</dbReference>
<dbReference type="InterPro" id="IPR036291">
    <property type="entry name" value="NAD(P)-bd_dom_sf"/>
</dbReference>
<feature type="domain" description="Carrier" evidence="13">
    <location>
        <begin position="718"/>
        <end position="794"/>
    </location>
</feature>
<keyword evidence="8" id="KW-0511">Multifunctional enzyme</keyword>
<dbReference type="PANTHER" id="PTHR43775">
    <property type="entry name" value="FATTY ACID SYNTHASE"/>
    <property type="match status" value="1"/>
</dbReference>
<name>A0ABW9RZB6_9BACT</name>
<dbReference type="PROSITE" id="PS00012">
    <property type="entry name" value="PHOSPHOPANTETHEINE"/>
    <property type="match status" value="2"/>
</dbReference>
<dbReference type="InterPro" id="IPR020806">
    <property type="entry name" value="PKS_PP-bd"/>
</dbReference>
<dbReference type="CDD" id="cd00833">
    <property type="entry name" value="PKS"/>
    <property type="match status" value="4"/>
</dbReference>
<evidence type="ECO:0000313" key="18">
    <source>
        <dbReference type="Proteomes" id="UP000798808"/>
    </source>
</evidence>
<evidence type="ECO:0000256" key="11">
    <source>
        <dbReference type="RuleBase" id="RU003707"/>
    </source>
</evidence>
<feature type="active site" description="Proton acceptor; for dehydratase activity" evidence="10">
    <location>
        <position position="6641"/>
    </location>
</feature>
<dbReference type="PROSITE" id="PS52004">
    <property type="entry name" value="KS3_2"/>
    <property type="match status" value="4"/>
</dbReference>
<comment type="subcellular location">
    <subcellularLocation>
        <location evidence="1">Cytoplasm</location>
    </subcellularLocation>
</comment>
<gene>
    <name evidence="17" type="ORF">E1163_29760</name>
</gene>
<dbReference type="InterPro" id="IPR000182">
    <property type="entry name" value="GNAT_dom"/>
</dbReference>
<dbReference type="SMART" id="SM00823">
    <property type="entry name" value="PKS_PP"/>
    <property type="match status" value="6"/>
</dbReference>
<comment type="caution">
    <text evidence="10">Lacks conserved residue(s) required for the propagation of feature annotation.</text>
</comment>
<dbReference type="Gene3D" id="3.40.50.720">
    <property type="entry name" value="NAD(P)-binding Rossmann-like Domain"/>
    <property type="match status" value="2"/>
</dbReference>
<dbReference type="InterPro" id="IPR032821">
    <property type="entry name" value="PKS_assoc"/>
</dbReference>
<feature type="region of interest" description="C-terminal hotdog fold" evidence="10">
    <location>
        <begin position="6756"/>
        <end position="6902"/>
    </location>
</feature>
<dbReference type="InterPro" id="IPR054514">
    <property type="entry name" value="RhiE-like_linker"/>
</dbReference>
<evidence type="ECO:0000256" key="7">
    <source>
        <dbReference type="ARBA" id="ARBA00022737"/>
    </source>
</evidence>
<dbReference type="InterPro" id="IPR020807">
    <property type="entry name" value="PKS_DH"/>
</dbReference>
<keyword evidence="4" id="KW-0963">Cytoplasm</keyword>
<dbReference type="InterPro" id="IPR001753">
    <property type="entry name" value="Enoyl-CoA_hydra/iso"/>
</dbReference>
<feature type="active site" description="Proton donor; for dehydratase activity" evidence="10">
    <location>
        <position position="6815"/>
    </location>
</feature>
<dbReference type="InterPro" id="IPR018201">
    <property type="entry name" value="Ketoacyl_synth_AS"/>
</dbReference>
<dbReference type="Pfam" id="PF23526">
    <property type="entry name" value="AprA_N"/>
    <property type="match status" value="1"/>
</dbReference>
<evidence type="ECO:0000259" key="16">
    <source>
        <dbReference type="PROSITE" id="PS52019"/>
    </source>
</evidence>
<dbReference type="Pfam" id="PF23525">
    <property type="entry name" value="Methyltransf_36"/>
    <property type="match status" value="1"/>
</dbReference>
<sequence>MLKLLKFCCHGYVAVPVIEACHKQGLFTLLDKNKYRKRTSLIKELKANEGYFSVALQSLESLGWLESNTNDAYRLTDRVDKYLLNLDLASLYTADPEELLSKTTYAAAFGKKIDKILLKDLIKNTLTASLVRGAILTPLVAGLKQAGAQALKNDEDNFAEVLSGLDKSLAQSIEKLFVQQAWMDPDTKQLTPEGRQLLQAEELSEIVAFRPVLYTMSDLLFGDGKPTLENKEAALRATLTGKQNHSCKQDLQQEIISIFDQPALDRQPRAIAGLGDSMLLKDIYLTIQDHTLRGRNLEQYPLQIIAFDRDETELENASQALKSAGIEHQALSGDINKPGDICKALKGVGLEPAKEVVYLHTFAHHALTVDANKNTNGSLSPMAAGQLKYYLDKEGQLLDAMTVLSHWQRHLQAWADSIGQSRLLVQEAHTLPADITFEYLDRSGNFYIDTIHGLSHQYLIGAEAFLILAANAGLFNKYQVKGYPELSSYSRISLHHLTRRDYSIRFATEGDIKTLLELEELCWKEPLRTSKAQILARIRQYPEGQFVLEKEGKVLGVIYSQRIANDAEIEKHDSGSVHELHDPAGAIIQLIAVNIHPDTQNLGYGDQLLEFMLQRCSLVPGVNRVVAVSLCKNYNAGENLPIERYIQQKGSKQDPIMAFHDAHGARIVKPIANYRPLDYANQGYGVLIEYDILSRVAQNNRNRSAATGQPLPVQEKTNLSEPRIRQFLKDAATGLLDAGTIDFDRPVMETGLSSVDLMALQKQIEEKFNQPLQPGFFFEYNNLNKVVDYLSTLAATSAPSGAPAKEGRVLAVDKKQISQYLLEKVNALLDISITPAEFDRPIMEIGLNSADLLLLQKQIEEKFNTELQAGFFFEYNNINKVIDFLSTQTSALISPLHVEVKGQEKTDRPGGEDILDTDIAVVGVSCKLPGGIESAEELWEALASAKSMISPFPKERGPWPSGAERPGVDKGGFLHQGDTFDAAFFRMSPKEAQATDPQQRILLELAWACLEDASIVPAALKGSDTGVFIGASNCDYYRLMQSANLETQAHHAIGSSLAVLANRISYFYDFNGPSLIIDTACSASLVALHTAIRSLQSAECSAALVGGVNFICYPDLSVAYQSAGMLSPDSKCKVFDASANGYVRSEGAVMLMLKPLRKAIEDKDQIRAVIKGSAVNHGGLGGGLTVPNPQKQSELYTAAWKNAGISPQKLSYIEAHGTGTSLGDPIEIQGIKTAYSKLVPAEEAKACSIGSVKSNVGHLESAAGITGLLKVILAMQHRQIPASINYKDLNPKIQLEGTSFRIQNALQTWEAEAPRLAGVSSFGSGGANAHVVVQEFATDTKETIEVDHNLFVLSAASQDRLREYAEKVIRWSENAAGSTFFTDAIYSWQVGRMPMKHRLAIRITGWEDLRQKLQQWLKGEESAAVWTGQVNQSSGEIQQHATFQLTEKGLEKIAQQWIAGADIDWTQLYTKDIFGENLPRRISLPGYPFAKNRHWIDITGITHQTPEKRSEQETIVQPQEQEKQPVQPVQIHIDSPEASRTPTAQKFILPSLKKPSNVSLATPEALKFSDIKVQAKKVPVSLTSTSTGMAKAAPTGDSCVSLFDNGKGIYEIKINAGKENNLSQEVAAQLVHALNHVKKASAKVLMLSGNGSVFLQGGREAFNLAIEENLYHTLASFPCPVIAIIRGDARGAGFMAGALCDFMVCSEEGTYTYRVEGLLPTVNEEQLLKERFGEAFARDLLYQATAPSGKDLKAKGYSFPIVPSAQVEVYAVKLAEELARKSEASLSLLRQHLGRHILACTEQLMAADVLKEENTQANGQKKLTSGSKYLKIENPEEQILTIRIKQGRKKYQLKDLTSGLTNILGRVEKSEYYKAIILTSDDPEFISVADQAGSANEVLQLQQLITGSPVPVLAAIESNAKDTGWLIAQSCDVCIYNEQGVYLAAHLMEIPALAKSAAMIFGRRLGHYVCKEILLAGKAYTGAELKQQTGAIAIAEEALAEAIQLAGQWTKLSYQDVTSWKKERAVATAKAIEQQPDWLDSTEAFGKLPAAPTAIDLKSQVIKATIHPEGIVEVKMEDREARNMFSPAFMEGITEVFGRIAQKPACKVVVLTGYDSYFISGGTKEMLLDIQEGKIKFTDSKIYHLAMECNVPVIAAMQGHGIGAGWSMGMFADFILFSEESHYVSPYMNYGFTPGAGSTMIFPDKTGYDLARETLLTAVEYSGRELKNKGLLLPVLPRKEVIATAFDLARQIAAHPRAALVALKHQLTAHLQARLEENYALELAMHEKTFVGQAETLRQIQSNFHQEGEVQATQPVEAVAQHASAHADVQPAILAALKAMLAQELHMEESDIDEDSQFVDLGLDSIIGVTWIRKINEKYKIQINATKVYSYPNLKQFSSYVKELALQAGTITQVQAAVIPQNAPAVTADVQPVILATLKAMLAQELHMEESDIDEDSQFVDLGLDSIIGVTWIRKINEKYKIQINATKVYSYPNLKQFSSYVKEEAEKSGTLPVEVKPAQESQPVMAQQHISAEPLTQTTQQFKGTPAKEEAQAIAIIGMAGQFPEARNVEEFWQNIAGGKNCIREIPKKRWDIDQYYQEGGATPGKTYSRWMGALEEYDLFDPLFFNISPSEAESMDPQQRLFLQACWHAIENAGYNPKTLGNSKCGVFVGCGQGDYHLLSRDLQISAYGFTGGDNSILAARISYFLNLQGPCLTIDTACSSSLVAIANACDSLALGKSDMVLAGGVYIGAGPDMHLKTSQMGMLSPDGKCYTFDQRANGFVPGEGVGVVMLKRLKDAEKDNDNILGVIQGWGVNQDGKTNGITAPNTEAQSRLQQEVYDKYKIDPASIQLVEAHGTGTKLGDPIEVEALVESFKKYTQEKEYCALGSVKSNIGHCLMAAGVAGMIKLVMSMKHKQLPPTINFEKLNEHISLDDSPFYVNTELKDWKVAEAELRKAAISSFGFSGTNAHIVVSEYPSPVSVVASSTSQSVDCIIPLSARTEEQLKQKAIDLLDYIRKEGQSLNLPDIAYTLQIGRMDMDQRLGLVANSVDQLAEKLQAFVEGKPVKSLFAGAAKRNEDTLSLFAEDMDLQETIDKWIQQKKLSNLVNLWVKGYELDWNKMYGNTKPKRTHLPLYPFAKERYWIDAQEALHFAPATAGAVIHPLLHRNTSILSQQRFSSIFSGDEPYLDQVNGVKVLPELATLEMARAAIEHSLSSPSAKIELRNIVWAEPMIADTQKTFNVSLYEKGNGLVAYEISSEAGNEEIIYSQGEASLSHSETSGPVVNIEQLKGQMTPGGTTTTDQELTNVLFGETQFLARLSLPDHTANGQSGFGLYPAIMKHTLRAADIFRNDHQQSAPVNLRSVRILSPCTSAMYVWGRFSQQAGEQISLDVDLCDNHGNVCVEMRGLSLKVNDQQSIQAFVAADKSLGSIESFKEDETTQPLFFNETWEPQPYAATASVPADQQTLIFTDKGFRETLMNETSHPLSRATIVEQSGLPANQQEIARILEHHAEAGKNLRIIYMWAKGQGEAGIHMLFDLFKAIKSSASAVAHVTLAGHYDPSKADTCWDYSWIGFERSLKLILPNIQLSLLYTDTGTYTPQQLLDAAQHHGVLWYRHGKRYLLSLQTCKPGNTTGEPVLKQSGSYLITGGCGNLGLQFARYLAENCHANLVLTGRRQMNADIEAQINTLKAAGAGEVSYHTVDVSSEEAVCTLKAELPFEITGIIHAAGVESSEPFYNRSTENINAVLRPKSIGSMLLDEAFDQPSLDFICYFSSVSAFLGDFGSCDYAVASRFQMAYSHYREQKGHHGKTIVINWPLWQEGGMGTADSAQTSFYLKSSGQEPLQTAQGIGIWHDLLKSDRLQTLVMLGKPSRVEQVLRRSYQEEHSEKTAVVQATTNSIAGKGWKPQYQGLSLKACITTDLKQVVSALTKISQNQLNITENLTDYGFDSISLSELAKRLTNHFGVEITPAVFFSATTIDKLSEYFQEEHAGHIEAFYSQAKTMVSSAPAKITTNRLKSLKQAIGRRYASALSSDTPTAVTNEPIAVVGMSGRFPQARTVEELWTLLAEGKDAITEIPANRWDWRKYFTKPGDENNTITTNKGGFIHGVDEFDPLFFEISPREAEQMDPAERLLLMETYKAIEDARVSPGELRGQKVGVFVGMEEGQYDLITGKQGITTTGNAMISSRLSYFLDLHGPAIATNTACSSGLVALHQAVTSLRQGECKSAIVAGVSLLISPDSYVMMSEAGMLSQDGHCHTFSKNAGGIGVGESVVVLMLKPLSAAVADGDSIYGTIKASGINFDGKTNGVTAPNGDRQAELIEKVYADNQIDTNDLSYIVTHGTGTKLGDPVEINALAKAFKKLNGDRTSQMKQGYCALTSCKSNIGHTLAASGLVSVVNLLKAMQHRQIPASLNCEEENDYITWNNSPFFINKETRKWDKEQGRPYLGAVSSFGRSGTNAHVVIEEYQSVTEEVQTAPVTHLNEKVAILLSARTEEQLQQKVRDLFELTSSKGSIDLQSLAYSLQVCREEFEVRLGFLVSSVDQLAEKLQAYLDGAEDIEDTCQGKVKRNQEDMSIINDDEDMKEAIDKWINRRKLSKLLELWVKGLTLDWKKFYGENKPKRMALPTYPFAQDRYWIDAASKGQYELSGTQLHPLVHRNTSDLLQQSYSSTFRGSDLLVGDYHYKENTILPAAAYLEMARAAVEMAMPAMEEPAAIALHQLEWAEPCIVNQEHSVRITLAAQDDELISYEIFSTEAGEELIHFTGFAAFTPQPEALTLDVPQLMTHMGETVEVSGWYHALESTGINYGRSLRAISAIHLGSEEALVKLKLTVAAEGNFILHPAIMDSVFTAGMALIADAEPLVPVALDSVTTIAACAEEMYAWVRFSPGAKASDEQIKLDIDLCDLQGNVAVIIEGLELTNLSAASWATKGTESGTALSWDQVSYLAHWEEQPVQESNVAVAHKNVLIVCGDATGFEKDILEHYRQDAEAKTLLIRVADKTKQLSAQEWQCGADDPEGFRSCLNDVEGIDTLYFISMAEPKATAIRLENLIHGQERNEVQLLRLIKYLKQSNKISDKVESYVLTQDTHAIHREPNQFTGAGNTGLAYSLAQSSYQFRVRNLDLSSEDLKTPEGRKNTLDRILQEPPADRGEVFKLQSGKRYRQVLYKLNWNTQNHPAIRERGVYLIVGGTGTVGKIMTRNLIEKYDATVVWLGRSEEASERVQAAMQRFDNYADNLLYVQADTTDPESMKQAVASIKQKHQTIQGAMFAGMVFRFENSLDQTTESEFRSIFDLKAQGSWVFYDALKDEPLDFMCYFSSGQAYSFSGASKLSAYACGITYSDSLVHAIRQQVKFPVGIINWGFWKSTTENITETKDKVSKANFDALEDLEGFKCFEQFVGELQQGRIHQVLCMKASQHIETLMNCNREDYISLTGAPASSSATLDESEIEVPYEKIKKLKLAEEKSDLEDWLVQLLFCQIDQLVKSAGLDKPSTVSGLREQCGVLDKYTPWWEACLTRLNQNKYLQWKGDTITQWKKVDAETTWKKWQVEKEKYLQNPDRKAWVGLVNDCLERIPDILQGKTLATDVIFPNSSMEKVEGVYKNNLMSDTFNEIVANAVVAYVQQKLEADPNARLRMLEIGAGTGGTSAVIFNRLQPYKASIEKYCYTDLSKAFFFHAEKNYLPDNPYITCQRLDIEQPVDDQGIEVGTYDLVIATNVLHATRDIRRTLRNAKAVLHQEGYILINELSTPALFNHLTFGLLDGWWLFTDAELRMPGSPGLYPAGWQRVLEEEGFPAVLFPAEEAHVLGQQIILAQSDGAIRRKISVKTEEKIAPKTPAAVKTKPVQIPVQKQQAVQMKKPQPAAKPSLNIQDYIRTKILSCLSETLKISADGIDPDIAFSDYGIDSILGVSFINQINEALKISLNTAIIFEHSTVNRLSKHVMNSYQSQIEPDIEAQAIATVEEETETVSQVFEERTAGRVNVLPQSRFTFRNKQSSRLAGAANTKVNTSEIAVVGISGMFPKAENIEAFWHNLEQGIDGVDELPERYLDQKNFFSPKKQAGKTRCKWGGIVEDRDCFDPLFFNISPKEAESMNPHQRLVLQESWNALENAGYNPRTLSGSQTGIYIGAEPTGYSGDTFTGYSDAIIASRLSYILNLNGPSFVVNTGCSSSAVALHLACESLRNRESDMALAGGVNACLEQNMLIRLDEIEMLSPGGRCFTFDESANGTIMSEGVGIVVLKRLDDAIEAGDKIYGLISGSGINQDGASNGITAPNGEAQEKLIVDVYKKFNIDPEKISYVEAHGTGTKLGDPVETNALVRAFRTFTESKEFCAVGSAKSYIGHTAAAAGVIGLIKVLLSMQHNKIPKLLNFKTLNPLIEFNGSPFYINTEVQDWEPSKDAPRMAAINSFGHSGTNAHLVVKEFIQPERKPVTKSSEPVIVPLSAKTPEQLMQKATALLKFVQVSQEGAAEVIDLVEMAYTLQIGREAMEERFACIVNSVEELADKLQAFVNGERNIQNTWVGQAKRNKDIHALFSGDLDLQEIIDKWIAKNKLSSLADLWVKGLDLDWLKLYHEVKPHKAHLPSYPFAKERYWYQATKGGVQTKPTGLVGAVIHPLLHQNTSDLNQLSYTTTFSGEEFFLADHRVNESKILPAVAYLEMARVAANMALPVHDEPFILELHNTVWLKPVVVEGQKQVTIALFESEEDGAFEKIDFEIYSLDNGTDDQDGETIHCQGQAIFGKHEIPARLDIDRLRGQMQHGTIEPDTVYDAFRQMGTDYGPAHQCVTAVYIGENQLLAHLSMQQDSQHDYILHPAMMDCALQACIGLMLDLDDLPSSPLLPFALESVRVIAACTEEMYVWARYAQGSQPGDKLIKLDIDLCDQEGNVCVQMHGFSSRALDGQIEHSTQKSNSSRSYDDGFYNNIIEKILNNELTVEEAAELD</sequence>
<evidence type="ECO:0000256" key="6">
    <source>
        <dbReference type="ARBA" id="ARBA00022679"/>
    </source>
</evidence>
<dbReference type="Gene3D" id="3.10.129.110">
    <property type="entry name" value="Polyketide synthase dehydratase"/>
    <property type="match status" value="2"/>
</dbReference>
<dbReference type="Pfam" id="PF14765">
    <property type="entry name" value="PS-DH"/>
    <property type="match status" value="3"/>
</dbReference>
<dbReference type="PROSITE" id="PS51186">
    <property type="entry name" value="GNAT"/>
    <property type="match status" value="1"/>
</dbReference>
<dbReference type="SUPFAM" id="SSF52096">
    <property type="entry name" value="ClpP/crotonase"/>
    <property type="match status" value="3"/>
</dbReference>
<dbReference type="InterPro" id="IPR036736">
    <property type="entry name" value="ACP-like_sf"/>
</dbReference>
<evidence type="ECO:0000259" key="13">
    <source>
        <dbReference type="PROSITE" id="PS50075"/>
    </source>
</evidence>
<feature type="domain" description="Carrier" evidence="13">
    <location>
        <begin position="812"/>
        <end position="889"/>
    </location>
</feature>
<dbReference type="Gene3D" id="3.10.129.10">
    <property type="entry name" value="Hotdog Thioesterase"/>
    <property type="match status" value="1"/>
</dbReference>
<dbReference type="SMART" id="SM00825">
    <property type="entry name" value="PKS_KS"/>
    <property type="match status" value="4"/>
</dbReference>
<evidence type="ECO:0000256" key="8">
    <source>
        <dbReference type="ARBA" id="ARBA00023268"/>
    </source>
</evidence>
<dbReference type="RefSeq" id="WP_155177446.1">
    <property type="nucleotide sequence ID" value="NZ_BAAAFL010000029.1"/>
</dbReference>
<feature type="domain" description="Ketosynthase family 3 (KS3)" evidence="15">
    <location>
        <begin position="4042"/>
        <end position="4466"/>
    </location>
</feature>
<dbReference type="Pfam" id="PF00378">
    <property type="entry name" value="ECH_1"/>
    <property type="match status" value="3"/>
</dbReference>
<dbReference type="Gene3D" id="3.40.47.10">
    <property type="match status" value="4"/>
</dbReference>
<dbReference type="Proteomes" id="UP000798808">
    <property type="component" value="Unassembled WGS sequence"/>
</dbReference>
<dbReference type="InterPro" id="IPR049551">
    <property type="entry name" value="PKS_DH_C"/>
</dbReference>
<dbReference type="Gene3D" id="3.10.129.120">
    <property type="match status" value="1"/>
</dbReference>
<comment type="caution">
    <text evidence="17">The sequence shown here is derived from an EMBL/GenBank/DDBJ whole genome shotgun (WGS) entry which is preliminary data.</text>
</comment>
<dbReference type="SMART" id="SM00822">
    <property type="entry name" value="PKS_KR"/>
    <property type="match status" value="2"/>
</dbReference>
<feature type="domain" description="Ketosynthase family 3 (KS3)" evidence="15">
    <location>
        <begin position="6007"/>
        <end position="6420"/>
    </location>
</feature>
<evidence type="ECO:0000256" key="5">
    <source>
        <dbReference type="ARBA" id="ARBA00022553"/>
    </source>
</evidence>
<feature type="domain" description="Carrier" evidence="13">
    <location>
        <begin position="2328"/>
        <end position="2405"/>
    </location>
</feature>
<dbReference type="Gene3D" id="3.90.226.10">
    <property type="entry name" value="2-enoyl-CoA Hydratase, Chain A, domain 1"/>
    <property type="match status" value="3"/>
</dbReference>
<dbReference type="CDD" id="cd08953">
    <property type="entry name" value="KR_2_SDR_x"/>
    <property type="match status" value="1"/>
</dbReference>
<dbReference type="InterPro" id="IPR009081">
    <property type="entry name" value="PP-bd_ACP"/>
</dbReference>
<evidence type="ECO:0000256" key="2">
    <source>
        <dbReference type="ARBA" id="ARBA00004792"/>
    </source>
</evidence>
<evidence type="ECO:0000256" key="9">
    <source>
        <dbReference type="ARBA" id="ARBA00049556"/>
    </source>
</evidence>
<dbReference type="InterPro" id="IPR056395">
    <property type="entry name" value="WH_AprA"/>
</dbReference>
<dbReference type="PROSITE" id="PS00166">
    <property type="entry name" value="ENOYL_COA_HYDRATASE"/>
    <property type="match status" value="1"/>
</dbReference>
<comment type="catalytic activity">
    <reaction evidence="9">
        <text>a (3S)-3-hydroxyacyl-CoA + NAD(+) = a 3-oxoacyl-CoA + NADH + H(+)</text>
        <dbReference type="Rhea" id="RHEA:22432"/>
        <dbReference type="ChEBI" id="CHEBI:15378"/>
        <dbReference type="ChEBI" id="CHEBI:57318"/>
        <dbReference type="ChEBI" id="CHEBI:57540"/>
        <dbReference type="ChEBI" id="CHEBI:57945"/>
        <dbReference type="ChEBI" id="CHEBI:90726"/>
        <dbReference type="EC" id="1.1.1.35"/>
    </reaction>
</comment>
<dbReference type="Pfam" id="PF22336">
    <property type="entry name" value="RhiE-like_linker"/>
    <property type="match status" value="3"/>
</dbReference>
<dbReference type="CDD" id="cd02440">
    <property type="entry name" value="AdoMet_MTases"/>
    <property type="match status" value="1"/>
</dbReference>
<comment type="pathway">
    <text evidence="2">Antibiotic biosynthesis.</text>
</comment>
<feature type="domain" description="PKS/mFAS DH" evidence="16">
    <location>
        <begin position="6612"/>
        <end position="6902"/>
    </location>
</feature>
<dbReference type="InterPro" id="IPR016039">
    <property type="entry name" value="Thiolase-like"/>
</dbReference>
<dbReference type="InterPro" id="IPR042104">
    <property type="entry name" value="PKS_dehydratase_sf"/>
</dbReference>
<dbReference type="SMART" id="SM01294">
    <property type="entry name" value="PKS_PP_betabranch"/>
    <property type="match status" value="3"/>
</dbReference>
<proteinExistence type="inferred from homology"/>
<evidence type="ECO:0000259" key="14">
    <source>
        <dbReference type="PROSITE" id="PS51186"/>
    </source>
</evidence>
<dbReference type="Pfam" id="PF08659">
    <property type="entry name" value="KR"/>
    <property type="match status" value="2"/>
</dbReference>
<feature type="domain" description="Ketosynthase family 3 (KS3)" evidence="15">
    <location>
        <begin position="2552"/>
        <end position="2975"/>
    </location>
</feature>
<dbReference type="SUPFAM" id="SSF47336">
    <property type="entry name" value="ACP-like"/>
    <property type="match status" value="6"/>
</dbReference>
<evidence type="ECO:0000256" key="3">
    <source>
        <dbReference type="ARBA" id="ARBA00022450"/>
    </source>
</evidence>
<dbReference type="Gene3D" id="3.40.50.150">
    <property type="entry name" value="Vaccinia Virus protein VP39"/>
    <property type="match status" value="1"/>
</dbReference>
<dbReference type="InterPro" id="IPR018376">
    <property type="entry name" value="Enoyl-CoA_hyd/isom_CS"/>
</dbReference>
<dbReference type="InterPro" id="IPR049900">
    <property type="entry name" value="PKS_mFAS_DH"/>
</dbReference>
<feature type="domain" description="Carrier" evidence="13">
    <location>
        <begin position="2432"/>
        <end position="2506"/>
    </location>
</feature>
<evidence type="ECO:0000259" key="15">
    <source>
        <dbReference type="PROSITE" id="PS52004"/>
    </source>
</evidence>
<dbReference type="Pfam" id="PF16197">
    <property type="entry name" value="KAsynt_C_assoc"/>
    <property type="match status" value="1"/>
</dbReference>
<dbReference type="Pfam" id="PF02801">
    <property type="entry name" value="Ketoacyl-synt_C"/>
    <property type="match status" value="4"/>
</dbReference>
<dbReference type="InterPro" id="IPR056394">
    <property type="entry name" value="AprA-like_N"/>
</dbReference>
<comment type="similarity">
    <text evidence="11">Belongs to the enoyl-CoA hydratase/isomerase family.</text>
</comment>
<dbReference type="Gene3D" id="3.40.630.30">
    <property type="match status" value="1"/>
</dbReference>
<protein>
    <submittedName>
        <fullName evidence="17">SDR family NAD(P)-dependent oxidoreductase</fullName>
    </submittedName>
</protein>
<dbReference type="Gene3D" id="1.10.1240.100">
    <property type="match status" value="4"/>
</dbReference>
<evidence type="ECO:0000256" key="1">
    <source>
        <dbReference type="ARBA" id="ARBA00004496"/>
    </source>
</evidence>
<dbReference type="InterPro" id="IPR049552">
    <property type="entry name" value="PKS_DH_N"/>
</dbReference>
<dbReference type="PROSITE" id="PS52019">
    <property type="entry name" value="PKS_MFAS_DH"/>
    <property type="match status" value="2"/>
</dbReference>
<dbReference type="InterPro" id="IPR013968">
    <property type="entry name" value="PKS_KR"/>
</dbReference>
<evidence type="ECO:0000256" key="4">
    <source>
        <dbReference type="ARBA" id="ARBA00022490"/>
    </source>
</evidence>
<dbReference type="InterPro" id="IPR013217">
    <property type="entry name" value="Methyltransf_12"/>
</dbReference>
<evidence type="ECO:0000256" key="10">
    <source>
        <dbReference type="PROSITE-ProRule" id="PRU01363"/>
    </source>
</evidence>
<dbReference type="SUPFAM" id="SSF55729">
    <property type="entry name" value="Acyl-CoA N-acyltransferases (Nat)"/>
    <property type="match status" value="1"/>
</dbReference>
<dbReference type="InterPro" id="IPR050091">
    <property type="entry name" value="PKS_NRPS_Biosynth_Enz"/>
</dbReference>
<dbReference type="SUPFAM" id="SSF51735">
    <property type="entry name" value="NAD(P)-binding Rossmann-fold domains"/>
    <property type="match status" value="2"/>
</dbReference>
<keyword evidence="3" id="KW-0596">Phosphopantetheine</keyword>
<feature type="domain" description="N-acetyltransferase" evidence="14">
    <location>
        <begin position="502"/>
        <end position="693"/>
    </location>
</feature>
<dbReference type="NCBIfam" id="NF005496">
    <property type="entry name" value="PRK07110.1"/>
    <property type="match status" value="1"/>
</dbReference>
<dbReference type="Pfam" id="PF00550">
    <property type="entry name" value="PP-binding"/>
    <property type="match status" value="6"/>
</dbReference>
<dbReference type="InterPro" id="IPR016181">
    <property type="entry name" value="Acyl_CoA_acyltransferase"/>
</dbReference>
<feature type="domain" description="PKS/mFAS DH" evidence="16">
    <location>
        <begin position="4653"/>
        <end position="4928"/>
    </location>
</feature>
<dbReference type="InterPro" id="IPR014031">
    <property type="entry name" value="Ketoacyl_synth_C"/>
</dbReference>
<dbReference type="PROSITE" id="PS00606">
    <property type="entry name" value="KS3_1"/>
    <property type="match status" value="4"/>
</dbReference>
<keyword evidence="5" id="KW-0597">Phosphoprotein</keyword>
<dbReference type="CDD" id="cd06558">
    <property type="entry name" value="crotonase-like"/>
    <property type="match status" value="2"/>
</dbReference>
<feature type="region of interest" description="N-terminal hotdog fold" evidence="10">
    <location>
        <begin position="4653"/>
        <end position="4774"/>
    </location>
</feature>
<dbReference type="Pfam" id="PF08242">
    <property type="entry name" value="Methyltransf_12"/>
    <property type="match status" value="1"/>
</dbReference>
<dbReference type="InterPro" id="IPR029063">
    <property type="entry name" value="SAM-dependent_MTases_sf"/>
</dbReference>
<dbReference type="Pfam" id="PF00109">
    <property type="entry name" value="ketoacyl-synt"/>
    <property type="match status" value="4"/>
</dbReference>
<dbReference type="PANTHER" id="PTHR43775:SF37">
    <property type="entry name" value="SI:DKEY-61P9.11"/>
    <property type="match status" value="1"/>
</dbReference>
<dbReference type="Gene3D" id="6.20.390.20">
    <property type="match status" value="1"/>
</dbReference>
<dbReference type="Pfam" id="PF21089">
    <property type="entry name" value="PKS_DH_N"/>
    <property type="match status" value="3"/>
</dbReference>
<dbReference type="EMBL" id="SMLW01000680">
    <property type="protein sequence ID" value="MTI29185.1"/>
    <property type="molecule type" value="Genomic_DNA"/>
</dbReference>
<dbReference type="InterPro" id="IPR056393">
    <property type="entry name" value="AprA-like_MT2"/>
</dbReference>
<organism evidence="17 18">
    <name type="scientific">Fulvivirga kasyanovii</name>
    <dbReference type="NCBI Taxonomy" id="396812"/>
    <lineage>
        <taxon>Bacteria</taxon>
        <taxon>Pseudomonadati</taxon>
        <taxon>Bacteroidota</taxon>
        <taxon>Cytophagia</taxon>
        <taxon>Cytophagales</taxon>
        <taxon>Fulvivirgaceae</taxon>
        <taxon>Fulvivirga</taxon>
    </lineage>
</organism>
<feature type="region of interest" description="N-terminal hotdog fold" evidence="10">
    <location>
        <begin position="6612"/>
        <end position="6742"/>
    </location>
</feature>
<keyword evidence="6" id="KW-0808">Transferase</keyword>
<dbReference type="SUPFAM" id="SSF53901">
    <property type="entry name" value="Thiolase-like"/>
    <property type="match status" value="4"/>
</dbReference>
<keyword evidence="18" id="KW-1185">Reference proteome</keyword>
<evidence type="ECO:0000313" key="17">
    <source>
        <dbReference type="EMBL" id="MTI29185.1"/>
    </source>
</evidence>
<dbReference type="SMART" id="SM00826">
    <property type="entry name" value="PKS_DH"/>
    <property type="match status" value="2"/>
</dbReference>
<dbReference type="InterPro" id="IPR014030">
    <property type="entry name" value="Ketoacyl_synth_N"/>
</dbReference>
<dbReference type="Pfam" id="PF23589">
    <property type="entry name" value="WHD_AprA"/>
    <property type="match status" value="1"/>
</dbReference>
<dbReference type="PROSITE" id="PS50075">
    <property type="entry name" value="CARRIER"/>
    <property type="match status" value="6"/>
</dbReference>
<dbReference type="Gene3D" id="1.10.1200.10">
    <property type="entry name" value="ACP-like"/>
    <property type="match status" value="6"/>
</dbReference>
<feature type="domain" description="Carrier" evidence="13">
    <location>
        <begin position="5870"/>
        <end position="5944"/>
    </location>
</feature>
<feature type="domain" description="Carrier" evidence="13">
    <location>
        <begin position="3916"/>
        <end position="3990"/>
    </location>
</feature>
<dbReference type="SUPFAM" id="SSF53335">
    <property type="entry name" value="S-adenosyl-L-methionine-dependent methyltransferases"/>
    <property type="match status" value="1"/>
</dbReference>
<keyword evidence="7" id="KW-0677">Repeat</keyword>
<reference evidence="17 18" key="1">
    <citation type="submission" date="2019-02" db="EMBL/GenBank/DDBJ databases">
        <authorList>
            <person name="Goldberg S.R."/>
            <person name="Haltli B.A."/>
            <person name="Correa H."/>
            <person name="Russell K.G."/>
        </authorList>
    </citation>
    <scope>NUCLEOTIDE SEQUENCE [LARGE SCALE GENOMIC DNA]</scope>
    <source>
        <strain evidence="17 18">JCM 16186</strain>
    </source>
</reference>
<feature type="compositionally biased region" description="Low complexity" evidence="12">
    <location>
        <begin position="1516"/>
        <end position="1528"/>
    </location>
</feature>
<dbReference type="InterPro" id="IPR029045">
    <property type="entry name" value="ClpP/crotonase-like_dom_sf"/>
</dbReference>
<accession>A0ABW9RZB6</accession>